<keyword evidence="1" id="KW-0732">Signal</keyword>
<gene>
    <name evidence="2" type="ORF">H8E41_07285</name>
</gene>
<dbReference type="EMBL" id="JACNJZ010000099">
    <property type="protein sequence ID" value="MBC8317694.1"/>
    <property type="molecule type" value="Genomic_DNA"/>
</dbReference>
<name>A0A8J6NF74_9BACT</name>
<feature type="signal peptide" evidence="1">
    <location>
        <begin position="1"/>
        <end position="23"/>
    </location>
</feature>
<sequence length="222" mass="25069">MKKSMINKFFSLCLCGWFSLNISGCFTTATNIETTSELEQVGNDSSVVFGQIEWLESGKEKKIGTGFLTMSLAPHLIKLEDKSRIIGEVNEGGRFVWSLQPGTYLIHKIAYRDIWSGNYFFIPKVAFSVPDKGKVFYIGTLRGEFEPERDFIGGLSGKAKFSIQDEDREDFPDFQYKFKIVSNEIEKSLMIYDSELPESIETTAEFNLALGIVNAILYGISQ</sequence>
<dbReference type="Proteomes" id="UP000614424">
    <property type="component" value="Unassembled WGS sequence"/>
</dbReference>
<dbReference type="AlphaFoldDB" id="A0A8J6NF74"/>
<proteinExistence type="predicted"/>
<evidence type="ECO:0000313" key="3">
    <source>
        <dbReference type="Proteomes" id="UP000614424"/>
    </source>
</evidence>
<evidence type="ECO:0000313" key="2">
    <source>
        <dbReference type="EMBL" id="MBC8317694.1"/>
    </source>
</evidence>
<protein>
    <recommendedName>
        <fullName evidence="4">Carboxypeptidase regulatory-like domain-containing protein</fullName>
    </recommendedName>
</protein>
<organism evidence="2 3">
    <name type="scientific">Candidatus Desulfobia pelagia</name>
    <dbReference type="NCBI Taxonomy" id="2841692"/>
    <lineage>
        <taxon>Bacteria</taxon>
        <taxon>Pseudomonadati</taxon>
        <taxon>Thermodesulfobacteriota</taxon>
        <taxon>Desulfobulbia</taxon>
        <taxon>Desulfobulbales</taxon>
        <taxon>Desulfobulbaceae</taxon>
        <taxon>Candidatus Desulfobia</taxon>
    </lineage>
</organism>
<accession>A0A8J6NF74</accession>
<evidence type="ECO:0008006" key="4">
    <source>
        <dbReference type="Google" id="ProtNLM"/>
    </source>
</evidence>
<feature type="chain" id="PRO_5035313894" description="Carboxypeptidase regulatory-like domain-containing protein" evidence="1">
    <location>
        <begin position="24"/>
        <end position="222"/>
    </location>
</feature>
<evidence type="ECO:0000256" key="1">
    <source>
        <dbReference type="SAM" id="SignalP"/>
    </source>
</evidence>
<comment type="caution">
    <text evidence="2">The sequence shown here is derived from an EMBL/GenBank/DDBJ whole genome shotgun (WGS) entry which is preliminary data.</text>
</comment>
<reference evidence="2 3" key="1">
    <citation type="submission" date="2020-08" db="EMBL/GenBank/DDBJ databases">
        <title>Bridging the membrane lipid divide: bacteria of the FCB group superphylum have the potential to synthesize archaeal ether lipids.</title>
        <authorList>
            <person name="Villanueva L."/>
            <person name="Von Meijenfeldt F.A.B."/>
            <person name="Westbye A.B."/>
            <person name="Yadav S."/>
            <person name="Hopmans E.C."/>
            <person name="Dutilh B.E."/>
            <person name="Sinninghe Damste J.S."/>
        </authorList>
    </citation>
    <scope>NUCLEOTIDE SEQUENCE [LARGE SCALE GENOMIC DNA]</scope>
    <source>
        <strain evidence="2">NIOZ-UU47</strain>
    </source>
</reference>